<evidence type="ECO:0000256" key="6">
    <source>
        <dbReference type="ARBA" id="ARBA00022839"/>
    </source>
</evidence>
<dbReference type="Gene3D" id="1.10.486.10">
    <property type="entry name" value="PCRA, domain 4"/>
    <property type="match status" value="1"/>
</dbReference>
<keyword evidence="5 15" id="KW-0347">Helicase</keyword>
<keyword evidence="8" id="KW-0238">DNA-binding</keyword>
<feature type="region of interest" description="Disordered" evidence="16">
    <location>
        <begin position="953"/>
        <end position="1001"/>
    </location>
</feature>
<dbReference type="InterPro" id="IPR000212">
    <property type="entry name" value="DNA_helicase_UvrD/REP"/>
</dbReference>
<feature type="region of interest" description="Disordered" evidence="16">
    <location>
        <begin position="839"/>
        <end position="860"/>
    </location>
</feature>
<dbReference type="SUPFAM" id="SSF52540">
    <property type="entry name" value="P-loop containing nucleoside triphosphate hydrolases"/>
    <property type="match status" value="1"/>
</dbReference>
<evidence type="ECO:0000256" key="12">
    <source>
        <dbReference type="ARBA" id="ARBA00034808"/>
    </source>
</evidence>
<proteinExistence type="predicted"/>
<dbReference type="EC" id="5.6.2.4" evidence="12"/>
<dbReference type="GO" id="GO:0003677">
    <property type="term" value="F:DNA binding"/>
    <property type="evidence" value="ECO:0007669"/>
    <property type="project" value="UniProtKB-KW"/>
</dbReference>
<dbReference type="EMBL" id="CP016033">
    <property type="protein sequence ID" value="ANK13394.1"/>
    <property type="molecule type" value="Genomic_DNA"/>
</dbReference>
<dbReference type="InterPro" id="IPR027417">
    <property type="entry name" value="P-loop_NTPase"/>
</dbReference>
<feature type="domain" description="UvrD-like helicase C-terminal" evidence="18">
    <location>
        <begin position="538"/>
        <end position="814"/>
    </location>
</feature>
<comment type="catalytic activity">
    <reaction evidence="11">
        <text>Couples ATP hydrolysis with the unwinding of duplex DNA by translocating in the 3'-5' direction.</text>
        <dbReference type="EC" id="5.6.2.4"/>
    </reaction>
</comment>
<accession>A0A192D6J6</accession>
<keyword evidence="9" id="KW-0234">DNA repair</keyword>
<dbReference type="GO" id="GO:0033202">
    <property type="term" value="C:DNA helicase complex"/>
    <property type="evidence" value="ECO:0007669"/>
    <property type="project" value="TreeGrafter"/>
</dbReference>
<dbReference type="KEGG" id="pns:A9D12_11075"/>
<keyword evidence="2 15" id="KW-0547">Nucleotide-binding</keyword>
<comment type="catalytic activity">
    <reaction evidence="14">
        <text>ATP + H2O = ADP + phosphate + H(+)</text>
        <dbReference type="Rhea" id="RHEA:13065"/>
        <dbReference type="ChEBI" id="CHEBI:15377"/>
        <dbReference type="ChEBI" id="CHEBI:15378"/>
        <dbReference type="ChEBI" id="CHEBI:30616"/>
        <dbReference type="ChEBI" id="CHEBI:43474"/>
        <dbReference type="ChEBI" id="CHEBI:456216"/>
        <dbReference type="EC" id="5.6.2.4"/>
    </reaction>
</comment>
<gene>
    <name evidence="19" type="ORF">A9D12_11075</name>
</gene>
<dbReference type="GO" id="GO:0043138">
    <property type="term" value="F:3'-5' DNA helicase activity"/>
    <property type="evidence" value="ECO:0007669"/>
    <property type="project" value="UniProtKB-EC"/>
</dbReference>
<evidence type="ECO:0000256" key="1">
    <source>
        <dbReference type="ARBA" id="ARBA00022722"/>
    </source>
</evidence>
<dbReference type="InterPro" id="IPR014151">
    <property type="entry name" value="DNA_helicase_AddA"/>
</dbReference>
<evidence type="ECO:0000256" key="8">
    <source>
        <dbReference type="ARBA" id="ARBA00023125"/>
    </source>
</evidence>
<organism evidence="19 20">
    <name type="scientific">Erythrobacter neustonensis</name>
    <dbReference type="NCBI Taxonomy" id="1112"/>
    <lineage>
        <taxon>Bacteria</taxon>
        <taxon>Pseudomonadati</taxon>
        <taxon>Pseudomonadota</taxon>
        <taxon>Alphaproteobacteria</taxon>
        <taxon>Sphingomonadales</taxon>
        <taxon>Erythrobacteraceae</taxon>
        <taxon>Erythrobacter/Porphyrobacter group</taxon>
        <taxon>Erythrobacter</taxon>
    </lineage>
</organism>
<evidence type="ECO:0000256" key="3">
    <source>
        <dbReference type="ARBA" id="ARBA00022763"/>
    </source>
</evidence>
<feature type="domain" description="UvrD-like helicase ATP-binding" evidence="17">
    <location>
        <begin position="8"/>
        <end position="504"/>
    </location>
</feature>
<dbReference type="InterPro" id="IPR014017">
    <property type="entry name" value="DNA_helicase_UvrD-like_C"/>
</dbReference>
<dbReference type="Proteomes" id="UP000078263">
    <property type="component" value="Chromosome"/>
</dbReference>
<evidence type="ECO:0000256" key="11">
    <source>
        <dbReference type="ARBA" id="ARBA00034617"/>
    </source>
</evidence>
<evidence type="ECO:0000313" key="19">
    <source>
        <dbReference type="EMBL" id="ANK13394.1"/>
    </source>
</evidence>
<dbReference type="Pfam" id="PF13361">
    <property type="entry name" value="UvrD_C"/>
    <property type="match status" value="1"/>
</dbReference>
<keyword evidence="6" id="KW-0269">Exonuclease</keyword>
<dbReference type="InterPro" id="IPR011604">
    <property type="entry name" value="PDDEXK-like_dom_sf"/>
</dbReference>
<dbReference type="GO" id="GO:0005829">
    <property type="term" value="C:cytosol"/>
    <property type="evidence" value="ECO:0007669"/>
    <property type="project" value="TreeGrafter"/>
</dbReference>
<dbReference type="InterPro" id="IPR038726">
    <property type="entry name" value="PDDEXK_AddAB-type"/>
</dbReference>
<dbReference type="OrthoDB" id="9810135at2"/>
<evidence type="ECO:0000313" key="20">
    <source>
        <dbReference type="Proteomes" id="UP000078263"/>
    </source>
</evidence>
<dbReference type="PROSITE" id="PS51198">
    <property type="entry name" value="UVRD_HELICASE_ATP_BIND"/>
    <property type="match status" value="1"/>
</dbReference>
<dbReference type="RefSeq" id="WP_068351838.1">
    <property type="nucleotide sequence ID" value="NZ_CP016033.1"/>
</dbReference>
<protein>
    <recommendedName>
        <fullName evidence="12">DNA 3'-5' helicase</fullName>
        <ecNumber evidence="12">5.6.2.4</ecNumber>
    </recommendedName>
    <alternativeName>
        <fullName evidence="13">DNA 3'-5' helicase II</fullName>
    </alternativeName>
</protein>
<evidence type="ECO:0000256" key="15">
    <source>
        <dbReference type="PROSITE-ProRule" id="PRU00560"/>
    </source>
</evidence>
<dbReference type="STRING" id="1112.A9D12_11075"/>
<dbReference type="GO" id="GO:0004527">
    <property type="term" value="F:exonuclease activity"/>
    <property type="evidence" value="ECO:0007669"/>
    <property type="project" value="UniProtKB-KW"/>
</dbReference>
<dbReference type="Pfam" id="PF12705">
    <property type="entry name" value="PDDEXK_1"/>
    <property type="match status" value="1"/>
</dbReference>
<evidence type="ECO:0000256" key="14">
    <source>
        <dbReference type="ARBA" id="ARBA00048988"/>
    </source>
</evidence>
<keyword evidence="20" id="KW-1185">Reference proteome</keyword>
<evidence type="ECO:0000256" key="5">
    <source>
        <dbReference type="ARBA" id="ARBA00022806"/>
    </source>
</evidence>
<evidence type="ECO:0000256" key="9">
    <source>
        <dbReference type="ARBA" id="ARBA00023204"/>
    </source>
</evidence>
<dbReference type="Gene3D" id="3.40.50.300">
    <property type="entry name" value="P-loop containing nucleotide triphosphate hydrolases"/>
    <property type="match status" value="4"/>
</dbReference>
<dbReference type="PANTHER" id="PTHR11070:SF2">
    <property type="entry name" value="ATP-DEPENDENT DNA HELICASE SRS2"/>
    <property type="match status" value="1"/>
</dbReference>
<dbReference type="Pfam" id="PF00580">
    <property type="entry name" value="UvrD-helicase"/>
    <property type="match status" value="1"/>
</dbReference>
<evidence type="ECO:0000256" key="2">
    <source>
        <dbReference type="ARBA" id="ARBA00022741"/>
    </source>
</evidence>
<evidence type="ECO:0000256" key="4">
    <source>
        <dbReference type="ARBA" id="ARBA00022801"/>
    </source>
</evidence>
<dbReference type="InterPro" id="IPR014016">
    <property type="entry name" value="UvrD-like_ATP-bd"/>
</dbReference>
<feature type="binding site" evidence="15">
    <location>
        <begin position="29"/>
        <end position="36"/>
    </location>
    <ligand>
        <name>ATP</name>
        <dbReference type="ChEBI" id="CHEBI:30616"/>
    </ligand>
</feature>
<evidence type="ECO:0000256" key="10">
    <source>
        <dbReference type="ARBA" id="ARBA00023235"/>
    </source>
</evidence>
<sequence>MSGGNGLVHPLQDNQLLAADPEANVWLSASAGTGKTQVLSARVLRLLLREDVAPSQILCLTFTKAGAAEMANRINAVLARWVRLPETALAKELRHLGADFDPETIARARSLFASVLDCPGGGLRIDTIHAFAQFLIGNFPEEAGLAPGTVVLDDRSRELLAREVLTDLFEEAERTNDVRVLDGLALFTTRKDPGALHKWLMRAADAHEMWEGPGSWQSPMAARVRQTLGMPADADADEAWAAEPLDPDIFPDDALIAMLPALDAWKTAKTGIESAAFIRQWVNMALADRVLAVSRFLSTVLKADGEPRKMDGAVKHDPDIPAYQQVIADALREYETRRAMLSCAEIVTSSLEIGRAFAVRWEARKAREGLLDFPDLIRKAASLLEQSDAADWIRYKLDRHFDHILIDEAQDTNQNQWDIVEALIDDFFSGEGARGDKLRTIFTVGDYKQAIFGFQGTSPENFAKAKVRIHARIEAARHGIRTSRENRREPGWHDLDLGRSFRTADIVLGFVNRVIAHLGFGEFGLDKPPTDHVGAQRPGLVTLWPPVMPDKGETQSDDDITDDGAASGEQNWLPRHDTLLADRIAQQVQRWVSGAEPFVLEKGTRRHAAAGDVMVLVRQRKELAAQIVAKLYARGVPVAGVDRLRLGAPLAVRDVLAALRFAAQPQDDLSLANLLASPLIGWSQDDILAHVPRPAKVRLWDHLRRPDAPEPVLETAERLRDLLRRTDYQTPQALITWLLTGPWQGRARLVERLGAEANDPLDELINAAFAYEAEHWPSLSGFIAWFDAGTGDLKRDSDAASGQVRVMTVHGSKGLQAPIVILADATGAPGEAGDLALDDAPLGHKPDRRRAVPLPPLTKDEKRGPIVEAEEARKRAALQEHWRLLYVAITRAEEALFIGGSLNRNEAKKRVPHDDSWYARLAPLFEGEELPDNLWGWRKEWGEAAEPLVSDADIHPDAPAQASLPDWAVTPIGPEPRPPRPLAPSAAGEDGAGQPPLDPQANRLAARRGSLIHALLERLPDVPPAERVEAARGWLLRQAADIADDAREEMLAAALGVIGDPAFAALFSPAALAEVPLAATVGGVVVAGTADRLLIEDSSVTVVDFKTTRRPPVSAADIPVATIRQMAAYVAALETIYPGRAVRALVLYTHAPQMFELDPPTLSLHKNALQMPQQSLLPAHIE</sequence>
<evidence type="ECO:0000259" key="17">
    <source>
        <dbReference type="PROSITE" id="PS51198"/>
    </source>
</evidence>
<dbReference type="GO" id="GO:0005524">
    <property type="term" value="F:ATP binding"/>
    <property type="evidence" value="ECO:0007669"/>
    <property type="project" value="UniProtKB-UniRule"/>
</dbReference>
<dbReference type="NCBIfam" id="TIGR02784">
    <property type="entry name" value="addA_alphas"/>
    <property type="match status" value="1"/>
</dbReference>
<keyword evidence="4 15" id="KW-0378">Hydrolase</keyword>
<feature type="region of interest" description="Disordered" evidence="16">
    <location>
        <begin position="550"/>
        <end position="571"/>
    </location>
</feature>
<evidence type="ECO:0000256" key="7">
    <source>
        <dbReference type="ARBA" id="ARBA00022840"/>
    </source>
</evidence>
<evidence type="ECO:0000256" key="16">
    <source>
        <dbReference type="SAM" id="MobiDB-lite"/>
    </source>
</evidence>
<dbReference type="PANTHER" id="PTHR11070">
    <property type="entry name" value="UVRD / RECB / PCRA DNA HELICASE FAMILY MEMBER"/>
    <property type="match status" value="1"/>
</dbReference>
<keyword evidence="7 15" id="KW-0067">ATP-binding</keyword>
<dbReference type="AlphaFoldDB" id="A0A192D6J6"/>
<keyword evidence="10" id="KW-0413">Isomerase</keyword>
<feature type="compositionally biased region" description="Pro residues" evidence="16">
    <location>
        <begin position="973"/>
        <end position="982"/>
    </location>
</feature>
<dbReference type="PROSITE" id="PS51217">
    <property type="entry name" value="UVRD_HELICASE_CTER"/>
    <property type="match status" value="1"/>
</dbReference>
<dbReference type="GO" id="GO:0000725">
    <property type="term" value="P:recombinational repair"/>
    <property type="evidence" value="ECO:0007669"/>
    <property type="project" value="TreeGrafter"/>
</dbReference>
<evidence type="ECO:0000256" key="13">
    <source>
        <dbReference type="ARBA" id="ARBA00034923"/>
    </source>
</evidence>
<reference evidence="19 20" key="1">
    <citation type="submission" date="2016-05" db="EMBL/GenBank/DDBJ databases">
        <title>Compelete Genome Sequence of Bacteriochlorophyll-Synthesizing Bacterium Porphyrobacter neustonensis DSM 9434.</title>
        <authorList>
            <person name="Shi X.-L."/>
            <person name="Wu Y.-H."/>
            <person name="Cheng H."/>
            <person name="Xu L."/>
            <person name="Zhang X.-Q."/>
            <person name="Wang C.-S."/>
            <person name="Xu X.-W."/>
        </authorList>
    </citation>
    <scope>NUCLEOTIDE SEQUENCE [LARGE SCALE GENOMIC DNA]</scope>
    <source>
        <strain evidence="19 20">DSM 9434</strain>
    </source>
</reference>
<name>A0A192D6J6_9SPHN</name>
<evidence type="ECO:0000259" key="18">
    <source>
        <dbReference type="PROSITE" id="PS51217"/>
    </source>
</evidence>
<keyword evidence="3" id="KW-0227">DNA damage</keyword>
<keyword evidence="1" id="KW-0540">Nuclease</keyword>
<dbReference type="Gene3D" id="3.90.320.10">
    <property type="match status" value="1"/>
</dbReference>